<reference evidence="2 3" key="1">
    <citation type="journal article" date="2018" name="Biotechnol. Biofuels">
        <title>Integrative visual omics of the white-rot fungus Polyporus brumalis exposes the biotechnological potential of its oxidative enzymes for delignifying raw plant biomass.</title>
        <authorList>
            <person name="Miyauchi S."/>
            <person name="Rancon A."/>
            <person name="Drula E."/>
            <person name="Hage H."/>
            <person name="Chaduli D."/>
            <person name="Favel A."/>
            <person name="Grisel S."/>
            <person name="Henrissat B."/>
            <person name="Herpoel-Gimbert I."/>
            <person name="Ruiz-Duenas F.J."/>
            <person name="Chevret D."/>
            <person name="Hainaut M."/>
            <person name="Lin J."/>
            <person name="Wang M."/>
            <person name="Pangilinan J."/>
            <person name="Lipzen A."/>
            <person name="Lesage-Meessen L."/>
            <person name="Navarro D."/>
            <person name="Riley R."/>
            <person name="Grigoriev I.V."/>
            <person name="Zhou S."/>
            <person name="Raouche S."/>
            <person name="Rosso M.N."/>
        </authorList>
    </citation>
    <scope>NUCLEOTIDE SEQUENCE [LARGE SCALE GENOMIC DNA]</scope>
    <source>
        <strain evidence="2 3">BRFM 1820</strain>
    </source>
</reference>
<feature type="chain" id="PRO_5016645927" evidence="1">
    <location>
        <begin position="20"/>
        <end position="282"/>
    </location>
</feature>
<proteinExistence type="predicted"/>
<organism evidence="2 3">
    <name type="scientific">Lentinus brumalis</name>
    <dbReference type="NCBI Taxonomy" id="2498619"/>
    <lineage>
        <taxon>Eukaryota</taxon>
        <taxon>Fungi</taxon>
        <taxon>Dikarya</taxon>
        <taxon>Basidiomycota</taxon>
        <taxon>Agaricomycotina</taxon>
        <taxon>Agaricomycetes</taxon>
        <taxon>Polyporales</taxon>
        <taxon>Polyporaceae</taxon>
        <taxon>Lentinus</taxon>
    </lineage>
</organism>
<gene>
    <name evidence="2" type="ORF">OH76DRAFT_1406858</name>
</gene>
<keyword evidence="3" id="KW-1185">Reference proteome</keyword>
<dbReference type="Proteomes" id="UP000256964">
    <property type="component" value="Unassembled WGS sequence"/>
</dbReference>
<keyword evidence="1" id="KW-0732">Signal</keyword>
<dbReference type="OrthoDB" id="2140240at2759"/>
<accession>A0A371D1X1</accession>
<evidence type="ECO:0000313" key="2">
    <source>
        <dbReference type="EMBL" id="RDX46550.1"/>
    </source>
</evidence>
<name>A0A371D1X1_9APHY</name>
<dbReference type="EMBL" id="KZ857426">
    <property type="protein sequence ID" value="RDX46550.1"/>
    <property type="molecule type" value="Genomic_DNA"/>
</dbReference>
<evidence type="ECO:0000256" key="1">
    <source>
        <dbReference type="SAM" id="SignalP"/>
    </source>
</evidence>
<protein>
    <submittedName>
        <fullName evidence="2">Uncharacterized protein</fullName>
    </submittedName>
</protein>
<sequence length="282" mass="28194">MKFSTAILAAAAIAVSVRSRPVRRNVNAALVPEFGISPGVNPTGTGDCDGVAGPNGQAIKIPCFCPPDRNSFIDLLNQNVAAGFVINNPSVGISFPEDNSKASQLARLNAATVTLQNIRGPGQGCPQAATTFGAQLKAIQAQPDTPAPAAAAPAAPANNAGAALAAGGVDPALVPDFGVTPGTGADGTGNCIGVNNVKIPCSCPPSRADFLASLNANVAAGHAINNPPISTPFPTGNSKADQQARISTLLSTLQNLHGPGVGCPAVSTVYGQLQQQINALPN</sequence>
<feature type="signal peptide" evidence="1">
    <location>
        <begin position="1"/>
        <end position="19"/>
    </location>
</feature>
<dbReference type="AlphaFoldDB" id="A0A371D1X1"/>
<evidence type="ECO:0000313" key="3">
    <source>
        <dbReference type="Proteomes" id="UP000256964"/>
    </source>
</evidence>